<evidence type="ECO:0000256" key="2">
    <source>
        <dbReference type="ARBA" id="ARBA00012417"/>
    </source>
</evidence>
<comment type="similarity">
    <text evidence="1">Belongs to the DnaX/STICHEL family.</text>
</comment>
<accession>A0A381VXS6</accession>
<dbReference type="InterPro" id="IPR038249">
    <property type="entry name" value="PolIII_tau_V_sf"/>
</dbReference>
<evidence type="ECO:0000259" key="12">
    <source>
        <dbReference type="SMART" id="SM00382"/>
    </source>
</evidence>
<dbReference type="Pfam" id="PF13177">
    <property type="entry name" value="DNA_pol3_delta2"/>
    <property type="match status" value="1"/>
</dbReference>
<dbReference type="Pfam" id="PF12169">
    <property type="entry name" value="DNA_pol3_gamma3"/>
    <property type="match status" value="1"/>
</dbReference>
<dbReference type="Gene3D" id="1.10.8.60">
    <property type="match status" value="1"/>
</dbReference>
<dbReference type="InterPro" id="IPR022754">
    <property type="entry name" value="DNA_pol_III_gamma-3"/>
</dbReference>
<dbReference type="EMBL" id="UINC01010060">
    <property type="protein sequence ID" value="SVA44901.1"/>
    <property type="molecule type" value="Genomic_DNA"/>
</dbReference>
<dbReference type="Gene3D" id="3.40.50.300">
    <property type="entry name" value="P-loop containing nucleotide triphosphate hydrolases"/>
    <property type="match status" value="1"/>
</dbReference>
<dbReference type="GO" id="GO:0009360">
    <property type="term" value="C:DNA polymerase III complex"/>
    <property type="evidence" value="ECO:0007669"/>
    <property type="project" value="InterPro"/>
</dbReference>
<dbReference type="Pfam" id="PF12170">
    <property type="entry name" value="DNA_pol3_tau_5"/>
    <property type="match status" value="1"/>
</dbReference>
<dbReference type="Pfam" id="PF22608">
    <property type="entry name" value="DNAX_ATPase_lid"/>
    <property type="match status" value="1"/>
</dbReference>
<dbReference type="PANTHER" id="PTHR11669">
    <property type="entry name" value="REPLICATION FACTOR C / DNA POLYMERASE III GAMMA-TAU SUBUNIT"/>
    <property type="match status" value="1"/>
</dbReference>
<dbReference type="InterPro" id="IPR045085">
    <property type="entry name" value="HLD_clamp_pol_III_gamma_tau"/>
</dbReference>
<name>A0A381VXS6_9ZZZZ</name>
<evidence type="ECO:0000256" key="5">
    <source>
        <dbReference type="ARBA" id="ARBA00022705"/>
    </source>
</evidence>
<evidence type="ECO:0000256" key="1">
    <source>
        <dbReference type="ARBA" id="ARBA00006360"/>
    </source>
</evidence>
<keyword evidence="10" id="KW-0239">DNA-directed DNA polymerase</keyword>
<keyword evidence="9" id="KW-0067">ATP-binding</keyword>
<dbReference type="Gene3D" id="1.20.272.10">
    <property type="match status" value="1"/>
</dbReference>
<evidence type="ECO:0000256" key="9">
    <source>
        <dbReference type="ARBA" id="ARBA00022840"/>
    </source>
</evidence>
<dbReference type="FunFam" id="3.40.50.300:FF:000014">
    <property type="entry name" value="DNA polymerase III subunit gamma/tau"/>
    <property type="match status" value="1"/>
</dbReference>
<dbReference type="InterPro" id="IPR027417">
    <property type="entry name" value="P-loop_NTPase"/>
</dbReference>
<dbReference type="GO" id="GO:0003677">
    <property type="term" value="F:DNA binding"/>
    <property type="evidence" value="ECO:0007669"/>
    <property type="project" value="InterPro"/>
</dbReference>
<dbReference type="EC" id="2.7.7.7" evidence="2"/>
<evidence type="ECO:0000256" key="3">
    <source>
        <dbReference type="ARBA" id="ARBA00022679"/>
    </source>
</evidence>
<dbReference type="AlphaFoldDB" id="A0A381VXS6"/>
<keyword evidence="6" id="KW-0479">Metal-binding</keyword>
<keyword evidence="8" id="KW-0862">Zinc</keyword>
<evidence type="ECO:0000256" key="11">
    <source>
        <dbReference type="ARBA" id="ARBA00049244"/>
    </source>
</evidence>
<dbReference type="InterPro" id="IPR021029">
    <property type="entry name" value="DNA_pol_III_tau_dom-5"/>
</dbReference>
<evidence type="ECO:0000256" key="6">
    <source>
        <dbReference type="ARBA" id="ARBA00022723"/>
    </source>
</evidence>
<dbReference type="NCBIfam" id="TIGR02397">
    <property type="entry name" value="dnaX_nterm"/>
    <property type="match status" value="1"/>
</dbReference>
<sequence>MSYLVLARKWRPKYFSEVSGQDHVVKALQNSLAKDKVHHAFLFAGTRGVGKTTIARLLAKALNCEKGVTSEPCGKCDSCLAIDEGNYVDLMEVDAASQTGIDAMRELIDYTHYMPIGRYKVYLIDEAHQLSKAAQTALLKTLEEPPEHMKFLLATTDSDKLPITVLSRCLKFNLKKIPANLIKQRMAEICDHEGVTYEDKALDLISQNADGSMRDGLSLLDQALAYGDYSLAADQAQLMLGTIDINDIVGLLAAVLNQDSVALNQGLTDLDEAYPNYNSLLDGMASFLQKIAFIQVSSDDSDNPNPENTKTIRDFAESASPELIQLLYQITITSKRDIEIAPSPREGFSMAMLRMFAFTSNAMLPKDQVSQKKLKVKRPVAVNIKNNKETENSESKVSDSKRSDKKITEKNWLLEVEKLNFSGALKQLASHCSFKSIKKNVLNLIIDSDHGHLLTERLKSRLNKSLISNFKQISEVQIEVDSDNGKTLAKQKSELNEEQMIMNESRLKSDPNIQEFIDIFDAKIEN</sequence>
<dbReference type="GO" id="GO:0006261">
    <property type="term" value="P:DNA-templated DNA replication"/>
    <property type="evidence" value="ECO:0007669"/>
    <property type="project" value="TreeGrafter"/>
</dbReference>
<dbReference type="GO" id="GO:0005524">
    <property type="term" value="F:ATP binding"/>
    <property type="evidence" value="ECO:0007669"/>
    <property type="project" value="UniProtKB-KW"/>
</dbReference>
<evidence type="ECO:0000256" key="4">
    <source>
        <dbReference type="ARBA" id="ARBA00022695"/>
    </source>
</evidence>
<protein>
    <recommendedName>
        <fullName evidence="2">DNA-directed DNA polymerase</fullName>
        <ecNumber evidence="2">2.7.7.7</ecNumber>
    </recommendedName>
</protein>
<dbReference type="InterPro" id="IPR050238">
    <property type="entry name" value="DNA_Rep/Repair_Clamp_Loader"/>
</dbReference>
<dbReference type="InterPro" id="IPR008921">
    <property type="entry name" value="DNA_pol3_clamp-load_cplx_C"/>
</dbReference>
<dbReference type="CDD" id="cd00009">
    <property type="entry name" value="AAA"/>
    <property type="match status" value="1"/>
</dbReference>
<dbReference type="SUPFAM" id="SSF48019">
    <property type="entry name" value="post-AAA+ oligomerization domain-like"/>
    <property type="match status" value="1"/>
</dbReference>
<gene>
    <name evidence="13" type="ORF">METZ01_LOCUS97755</name>
</gene>
<organism evidence="13">
    <name type="scientific">marine metagenome</name>
    <dbReference type="NCBI Taxonomy" id="408172"/>
    <lineage>
        <taxon>unclassified sequences</taxon>
        <taxon>metagenomes</taxon>
        <taxon>ecological metagenomes</taxon>
    </lineage>
</organism>
<dbReference type="InterPro" id="IPR003593">
    <property type="entry name" value="AAA+_ATPase"/>
</dbReference>
<proteinExistence type="inferred from homology"/>
<dbReference type="SMART" id="SM00382">
    <property type="entry name" value="AAA"/>
    <property type="match status" value="1"/>
</dbReference>
<dbReference type="FunFam" id="1.10.8.60:FF:000013">
    <property type="entry name" value="DNA polymerase III subunit gamma/tau"/>
    <property type="match status" value="1"/>
</dbReference>
<feature type="domain" description="AAA+ ATPase" evidence="12">
    <location>
        <begin position="37"/>
        <end position="178"/>
    </location>
</feature>
<keyword evidence="5" id="KW-0235">DNA replication</keyword>
<evidence type="ECO:0000256" key="8">
    <source>
        <dbReference type="ARBA" id="ARBA00022833"/>
    </source>
</evidence>
<comment type="catalytic activity">
    <reaction evidence="11">
        <text>DNA(n) + a 2'-deoxyribonucleoside 5'-triphosphate = DNA(n+1) + diphosphate</text>
        <dbReference type="Rhea" id="RHEA:22508"/>
        <dbReference type="Rhea" id="RHEA-COMP:17339"/>
        <dbReference type="Rhea" id="RHEA-COMP:17340"/>
        <dbReference type="ChEBI" id="CHEBI:33019"/>
        <dbReference type="ChEBI" id="CHEBI:61560"/>
        <dbReference type="ChEBI" id="CHEBI:173112"/>
        <dbReference type="EC" id="2.7.7.7"/>
    </reaction>
</comment>
<dbReference type="Gene3D" id="3.30.300.150">
    <property type="entry name" value="DNA polymerase III, tau subunit, domain V"/>
    <property type="match status" value="1"/>
</dbReference>
<evidence type="ECO:0000256" key="7">
    <source>
        <dbReference type="ARBA" id="ARBA00022741"/>
    </source>
</evidence>
<dbReference type="InterPro" id="IPR012763">
    <property type="entry name" value="DNA_pol_III_sug/sutau_N"/>
</dbReference>
<dbReference type="GO" id="GO:0003887">
    <property type="term" value="F:DNA-directed DNA polymerase activity"/>
    <property type="evidence" value="ECO:0007669"/>
    <property type="project" value="UniProtKB-KW"/>
</dbReference>
<keyword evidence="3" id="KW-0808">Transferase</keyword>
<keyword evidence="4" id="KW-0548">Nucleotidyltransferase</keyword>
<evidence type="ECO:0000313" key="13">
    <source>
        <dbReference type="EMBL" id="SVA44901.1"/>
    </source>
</evidence>
<evidence type="ECO:0000256" key="10">
    <source>
        <dbReference type="ARBA" id="ARBA00022932"/>
    </source>
</evidence>
<keyword evidence="7" id="KW-0547">Nucleotide-binding</keyword>
<reference evidence="13" key="1">
    <citation type="submission" date="2018-05" db="EMBL/GenBank/DDBJ databases">
        <authorList>
            <person name="Lanie J.A."/>
            <person name="Ng W.-L."/>
            <person name="Kazmierczak K.M."/>
            <person name="Andrzejewski T.M."/>
            <person name="Davidsen T.M."/>
            <person name="Wayne K.J."/>
            <person name="Tettelin H."/>
            <person name="Glass J.I."/>
            <person name="Rusch D."/>
            <person name="Podicherti R."/>
            <person name="Tsui H.-C.T."/>
            <person name="Winkler M.E."/>
        </authorList>
    </citation>
    <scope>NUCLEOTIDE SEQUENCE</scope>
</reference>
<dbReference type="PANTHER" id="PTHR11669:SF0">
    <property type="entry name" value="PROTEIN STICHEL-LIKE 2"/>
    <property type="match status" value="1"/>
</dbReference>
<dbReference type="CDD" id="cd18137">
    <property type="entry name" value="HLD_clamp_pol_III_gamma_tau"/>
    <property type="match status" value="1"/>
</dbReference>
<dbReference type="SUPFAM" id="SSF52540">
    <property type="entry name" value="P-loop containing nucleoside triphosphate hydrolases"/>
    <property type="match status" value="1"/>
</dbReference>
<dbReference type="GO" id="GO:0046872">
    <property type="term" value="F:metal ion binding"/>
    <property type="evidence" value="ECO:0007669"/>
    <property type="project" value="UniProtKB-KW"/>
</dbReference>